<keyword evidence="1" id="KW-0812">Transmembrane</keyword>
<dbReference type="EMBL" id="AGCN01000031">
    <property type="protein sequence ID" value="EHN61404.1"/>
    <property type="molecule type" value="Genomic_DNA"/>
</dbReference>
<sequence length="469" mass="52488">MAEQIYINDDTLENYKQDLFNRLNEAVNQFYRVDHLFKQMDDYLHDEGLANEFYFTYSSQSFKIDNLNEKLWNLTNNIVRIYREASEKIDSPFKKNMEQFAERLSLVDINRHSVSTSGIAVQGEAWQPGESISAPSTAYNTFKTKNDVDFMDLMNSSFTRKMKQEQYQTFLAMTGQLDFQINYETFVNTLYRQTDFNYETGLEKVTNMLTTGLVIVCVGGLVVATGGAFAGIAVPGWVSTTSMVAGGIMSAQSIGHAITGLDINGNPLSQKEREAYILSAGTDIAFMVAGFGLNKILKNANTLKYIDDPVEVIKRQQQEIISSVKKGEVILETTKYKGNFGEVVMDSYMESVRGASRISGNPVTSLDDIINKGIDGVYESASPPPKYIIAEAKYGTSRLNLTDDGLQMSDTWIKGSERLEKAVGIDKADDIKTEMFLNPENVQKLLIHVDDNGNVMECILDTTGKKMEN</sequence>
<dbReference type="CDD" id="cd20740">
    <property type="entry name" value="PoNe_LXG_HINT-like"/>
    <property type="match status" value="1"/>
</dbReference>
<evidence type="ECO:0000313" key="3">
    <source>
        <dbReference type="Proteomes" id="UP000003597"/>
    </source>
</evidence>
<comment type="caution">
    <text evidence="2">The sequence shown here is derived from an EMBL/GenBank/DDBJ whole genome shotgun (WGS) entry which is preliminary data.</text>
</comment>
<keyword evidence="1" id="KW-1133">Transmembrane helix</keyword>
<name>A0AB72Z9B7_LISIO</name>
<evidence type="ECO:0000256" key="1">
    <source>
        <dbReference type="SAM" id="Phobius"/>
    </source>
</evidence>
<feature type="transmembrane region" description="Helical" evidence="1">
    <location>
        <begin position="275"/>
        <end position="293"/>
    </location>
</feature>
<evidence type="ECO:0000313" key="2">
    <source>
        <dbReference type="EMBL" id="EHN61404.1"/>
    </source>
</evidence>
<keyword evidence="1" id="KW-0472">Membrane</keyword>
<dbReference type="RefSeq" id="WP_003770918.1">
    <property type="nucleotide sequence ID" value="NZ_JH556647.1"/>
</dbReference>
<reference evidence="2 3" key="1">
    <citation type="submission" date="2011-08" db="EMBL/GenBank/DDBJ databases">
        <authorList>
            <person name="Weinstock G."/>
            <person name="Sodergren E."/>
            <person name="Clifton S."/>
            <person name="Fulton L."/>
            <person name="Fulton B."/>
            <person name="Courtney L."/>
            <person name="Fronick C."/>
            <person name="Harrison M."/>
            <person name="Strong C."/>
            <person name="Farmer C."/>
            <person name="Delahaunty K."/>
            <person name="Markovic C."/>
            <person name="Hall O."/>
            <person name="Minx P."/>
            <person name="Tomlinson C."/>
            <person name="Mitreva M."/>
            <person name="Hou S."/>
            <person name="Chen J."/>
            <person name="Wollam A."/>
            <person name="Pepin K.H."/>
            <person name="Johnson M."/>
            <person name="Bhonagiri V."/>
            <person name="Zhang X."/>
            <person name="Suruliraj S."/>
            <person name="Warren W."/>
            <person name="Chinwalla A."/>
            <person name="Mardis E.R."/>
            <person name="Wilson R.K."/>
        </authorList>
    </citation>
    <scope>NUCLEOTIDE SEQUENCE [LARGE SCALE GENOMIC DNA]</scope>
    <source>
        <strain evidence="2 3">ATCC 33091</strain>
    </source>
</reference>
<keyword evidence="3" id="KW-1185">Reference proteome</keyword>
<evidence type="ECO:0008006" key="4">
    <source>
        <dbReference type="Google" id="ProtNLM"/>
    </source>
</evidence>
<gene>
    <name evidence="2" type="ORF">HMPREF0557_01412</name>
</gene>
<organism evidence="2 3">
    <name type="scientific">Listeria innocua ATCC 33091</name>
    <dbReference type="NCBI Taxonomy" id="1002366"/>
    <lineage>
        <taxon>Bacteria</taxon>
        <taxon>Bacillati</taxon>
        <taxon>Bacillota</taxon>
        <taxon>Bacilli</taxon>
        <taxon>Bacillales</taxon>
        <taxon>Listeriaceae</taxon>
        <taxon>Listeria</taxon>
    </lineage>
</organism>
<protein>
    <recommendedName>
        <fullName evidence="4">LXG domain-containing protein</fullName>
    </recommendedName>
</protein>
<dbReference type="AlphaFoldDB" id="A0AB72Z9B7"/>
<feature type="transmembrane region" description="Helical" evidence="1">
    <location>
        <begin position="213"/>
        <end position="238"/>
    </location>
</feature>
<accession>A0AB72Z9B7</accession>
<proteinExistence type="predicted"/>
<dbReference type="Proteomes" id="UP000003597">
    <property type="component" value="Unassembled WGS sequence"/>
</dbReference>